<dbReference type="InterPro" id="IPR012340">
    <property type="entry name" value="NA-bd_OB-fold"/>
</dbReference>
<evidence type="ECO:0000313" key="5">
    <source>
        <dbReference type="Proteomes" id="UP000005090"/>
    </source>
</evidence>
<evidence type="ECO:0000256" key="1">
    <source>
        <dbReference type="PIRNR" id="PIRNR012524"/>
    </source>
</evidence>
<dbReference type="STRING" id="686340.Metal_0934"/>
<feature type="domain" description="Conserved virulence factor B first S1" evidence="2">
    <location>
        <begin position="70"/>
        <end position="130"/>
    </location>
</feature>
<keyword evidence="5" id="KW-1185">Reference proteome</keyword>
<dbReference type="PANTHER" id="PTHR37296:SF1">
    <property type="entry name" value="CONSERVED VIRULENCE FACTOR B"/>
    <property type="match status" value="1"/>
</dbReference>
<gene>
    <name evidence="4" type="ORF">Metal_0934</name>
</gene>
<dbReference type="EMBL" id="CM001475">
    <property type="protein sequence ID" value="EIC28754.1"/>
    <property type="molecule type" value="Genomic_DNA"/>
</dbReference>
<dbReference type="Proteomes" id="UP000005090">
    <property type="component" value="Chromosome"/>
</dbReference>
<protein>
    <recommendedName>
        <fullName evidence="6">GntR family transcriptional regulator</fullName>
    </recommendedName>
</protein>
<evidence type="ECO:0000259" key="2">
    <source>
        <dbReference type="Pfam" id="PF13509"/>
    </source>
</evidence>
<evidence type="ECO:0000259" key="3">
    <source>
        <dbReference type="Pfam" id="PF17783"/>
    </source>
</evidence>
<dbReference type="Gene3D" id="2.40.50.140">
    <property type="entry name" value="Nucleic acid-binding proteins"/>
    <property type="match status" value="1"/>
</dbReference>
<dbReference type="InterPro" id="IPR040764">
    <property type="entry name" value="CvfB_WH"/>
</dbReference>
<sequence>MINIGKTNSLKVVKIQGPNIYLGLPGSPMVLLADKKPSKACQVGDSVPAFVYIDGEGHLAATLQKPLAEVGDIAWLKVAAVNYYGAFLDWGIPKDLLVPFSEQIAEMKPGRSYLVKLYEDVKGRIAATTKLDRFLSDEGPEFKAGQQVALLIADPTELGVKAIVDNTHWGMLYQNELFRPLRKGQKLTGYIKKVRDDHKLDLTLNEPGYGKIDPLADRILAELDKHGGVLELGDKSPPEAIYAAFGTSKKAFKQAIGALYKQQLIVIEDHTVRRTGQPAGRDSV</sequence>
<proteinExistence type="inferred from homology"/>
<reference evidence="4 5" key="1">
    <citation type="journal article" date="2013" name="Genome Announc.">
        <title>Genome Sequence of the Obligate Gammaproteobacterial Methanotroph Methylomicrobium album Strain BG8.</title>
        <authorList>
            <person name="Kits K.D."/>
            <person name="Kalyuzhnaya M.G."/>
            <person name="Klotz M.G."/>
            <person name="Jetten M.S."/>
            <person name="Op den Camp H.J."/>
            <person name="Vuilleumier S."/>
            <person name="Bringel F."/>
            <person name="Dispirito A.A."/>
            <person name="Murrell J.C."/>
            <person name="Bruce D."/>
            <person name="Cheng J.F."/>
            <person name="Copeland A."/>
            <person name="Goodwin L."/>
            <person name="Hauser L."/>
            <person name="Lajus A."/>
            <person name="Land M.L."/>
            <person name="Lapidus A."/>
            <person name="Lucas S."/>
            <person name="Medigue C."/>
            <person name="Pitluck S."/>
            <person name="Woyke T."/>
            <person name="Zeytun A."/>
            <person name="Stein L.Y."/>
        </authorList>
    </citation>
    <scope>NUCLEOTIDE SEQUENCE [LARGE SCALE GENOMIC DNA]</scope>
    <source>
        <strain evidence="4 5">BG8</strain>
    </source>
</reference>
<evidence type="ECO:0000313" key="4">
    <source>
        <dbReference type="EMBL" id="EIC28754.1"/>
    </source>
</evidence>
<dbReference type="HOGENOM" id="CLU_064885_1_0_6"/>
<dbReference type="Pfam" id="PF13509">
    <property type="entry name" value="S1_2"/>
    <property type="match status" value="2"/>
</dbReference>
<dbReference type="InterPro" id="IPR039566">
    <property type="entry name" value="CvfB_S1_st"/>
</dbReference>
<dbReference type="PIRSF" id="PIRSF012524">
    <property type="entry name" value="YitL_S1"/>
    <property type="match status" value="1"/>
</dbReference>
<dbReference type="RefSeq" id="WP_005370053.1">
    <property type="nucleotide sequence ID" value="NZ_CM001475.1"/>
</dbReference>
<dbReference type="eggNOG" id="COG2996">
    <property type="taxonomic scope" value="Bacteria"/>
</dbReference>
<evidence type="ECO:0008006" key="6">
    <source>
        <dbReference type="Google" id="ProtNLM"/>
    </source>
</evidence>
<dbReference type="Pfam" id="PF17783">
    <property type="entry name" value="WHD_CvfB"/>
    <property type="match status" value="1"/>
</dbReference>
<dbReference type="PANTHER" id="PTHR37296">
    <property type="entry name" value="CONSERVED VIRULENCE FACTOR B"/>
    <property type="match status" value="1"/>
</dbReference>
<dbReference type="AlphaFoldDB" id="H8GG03"/>
<dbReference type="InterPro" id="IPR014464">
    <property type="entry name" value="CvfB_fam"/>
</dbReference>
<name>H8GG03_METAL</name>
<feature type="domain" description="Conserved virulence factor B first S1" evidence="2">
    <location>
        <begin position="4"/>
        <end position="64"/>
    </location>
</feature>
<dbReference type="InterPro" id="IPR036388">
    <property type="entry name" value="WH-like_DNA-bd_sf"/>
</dbReference>
<organism evidence="4 5">
    <name type="scientific">Methylomicrobium album BG8</name>
    <dbReference type="NCBI Taxonomy" id="686340"/>
    <lineage>
        <taxon>Bacteria</taxon>
        <taxon>Pseudomonadati</taxon>
        <taxon>Pseudomonadota</taxon>
        <taxon>Gammaproteobacteria</taxon>
        <taxon>Methylococcales</taxon>
        <taxon>Methylococcaceae</taxon>
        <taxon>Methylomicrobium</taxon>
    </lineage>
</organism>
<accession>H8GG03</accession>
<dbReference type="Gene3D" id="1.10.10.10">
    <property type="entry name" value="Winged helix-like DNA-binding domain superfamily/Winged helix DNA-binding domain"/>
    <property type="match status" value="1"/>
</dbReference>
<comment type="similarity">
    <text evidence="1">Belongs to the CvfB family.</text>
</comment>
<feature type="domain" description="Conserved virulence factor B-like winged helix" evidence="3">
    <location>
        <begin position="217"/>
        <end position="272"/>
    </location>
</feature>